<dbReference type="RefSeq" id="WP_344940400.1">
    <property type="nucleotide sequence ID" value="NZ_BAAAZR010000008.1"/>
</dbReference>
<dbReference type="EMBL" id="BAAAZR010000008">
    <property type="protein sequence ID" value="GAA3811242.1"/>
    <property type="molecule type" value="Genomic_DNA"/>
</dbReference>
<feature type="domain" description="ChrB N-terminal" evidence="1">
    <location>
        <begin position="40"/>
        <end position="196"/>
    </location>
</feature>
<evidence type="ECO:0000259" key="1">
    <source>
        <dbReference type="Pfam" id="PF20229"/>
    </source>
</evidence>
<sequence>MSSAAGRTPEKAGAEDLSAMVPDAWLLLIYKVPSEPSRVRVAVWRELKRLGGLYLQQAVCVFPRMGTIEEDLRQIRQRIETLGGISYYFPISTGDREQDVTLVQNFQDMAGKEYAEIIEECQTKFVKEIEFERFRDNYTFEESEEIRQDLDKIKRWFEKVVGRDWFGGPGRGECERWLTTCESLLEDFEQDVYERTGGTGRAGE</sequence>
<gene>
    <name evidence="2" type="ORF">GCM10022226_34650</name>
</gene>
<evidence type="ECO:0000313" key="2">
    <source>
        <dbReference type="EMBL" id="GAA3811242.1"/>
    </source>
</evidence>
<keyword evidence="3" id="KW-1185">Reference proteome</keyword>
<accession>A0ABP7I674</accession>
<comment type="caution">
    <text evidence="2">The sequence shown here is derived from an EMBL/GenBank/DDBJ whole genome shotgun (WGS) entry which is preliminary data.</text>
</comment>
<dbReference type="Pfam" id="PF20229">
    <property type="entry name" value="ChrB_N"/>
    <property type="match status" value="1"/>
</dbReference>
<organism evidence="2 3">
    <name type="scientific">Sphaerisporangium flaviroseum</name>
    <dbReference type="NCBI Taxonomy" id="509199"/>
    <lineage>
        <taxon>Bacteria</taxon>
        <taxon>Bacillati</taxon>
        <taxon>Actinomycetota</taxon>
        <taxon>Actinomycetes</taxon>
        <taxon>Streptosporangiales</taxon>
        <taxon>Streptosporangiaceae</taxon>
        <taxon>Sphaerisporangium</taxon>
    </lineage>
</organism>
<evidence type="ECO:0000313" key="3">
    <source>
        <dbReference type="Proteomes" id="UP001500888"/>
    </source>
</evidence>
<name>A0ABP7I674_9ACTN</name>
<proteinExistence type="predicted"/>
<reference evidence="3" key="1">
    <citation type="journal article" date="2019" name="Int. J. Syst. Evol. Microbiol.">
        <title>The Global Catalogue of Microorganisms (GCM) 10K type strain sequencing project: providing services to taxonomists for standard genome sequencing and annotation.</title>
        <authorList>
            <consortium name="The Broad Institute Genomics Platform"/>
            <consortium name="The Broad Institute Genome Sequencing Center for Infectious Disease"/>
            <person name="Wu L."/>
            <person name="Ma J."/>
        </authorList>
    </citation>
    <scope>NUCLEOTIDE SEQUENCE [LARGE SCALE GENOMIC DNA]</scope>
    <source>
        <strain evidence="3">JCM 16908</strain>
    </source>
</reference>
<dbReference type="Proteomes" id="UP001500888">
    <property type="component" value="Unassembled WGS sequence"/>
</dbReference>
<dbReference type="InterPro" id="IPR046858">
    <property type="entry name" value="ChrB_N"/>
</dbReference>
<protein>
    <recommendedName>
        <fullName evidence="1">ChrB N-terminal domain-containing protein</fullName>
    </recommendedName>
</protein>